<name>A0A1V2EUI8_9SPHN</name>
<dbReference type="Proteomes" id="UP000188729">
    <property type="component" value="Unassembled WGS sequence"/>
</dbReference>
<dbReference type="EMBL" id="MPSB01000008">
    <property type="protein sequence ID" value="ONF95814.1"/>
    <property type="molecule type" value="Genomic_DNA"/>
</dbReference>
<accession>A0A1V2EUI8</accession>
<evidence type="ECO:0000313" key="2">
    <source>
        <dbReference type="Proteomes" id="UP000188729"/>
    </source>
</evidence>
<protein>
    <submittedName>
        <fullName evidence="1">Uncharacterized protein</fullName>
    </submittedName>
</protein>
<gene>
    <name evidence="1" type="ORF">SPHI_20160</name>
</gene>
<dbReference type="STRING" id="1915074.SPHI_20160"/>
<proteinExistence type="predicted"/>
<organism evidence="1 2">
    <name type="scientific">Sphingomonas jeddahensis</name>
    <dbReference type="NCBI Taxonomy" id="1915074"/>
    <lineage>
        <taxon>Bacteria</taxon>
        <taxon>Pseudomonadati</taxon>
        <taxon>Pseudomonadota</taxon>
        <taxon>Alphaproteobacteria</taxon>
        <taxon>Sphingomonadales</taxon>
        <taxon>Sphingomonadaceae</taxon>
        <taxon>Sphingomonas</taxon>
    </lineage>
</organism>
<comment type="caution">
    <text evidence="1">The sequence shown here is derived from an EMBL/GenBank/DDBJ whole genome shotgun (WGS) entry which is preliminary data.</text>
</comment>
<sequence>MIWILAGAALAAVVLLGALGWRLTRPRATHRMDAPEEAMQAAEQSLAGFAALSAVVGQDGQAALVFGDGLRVAVLKIRGHAIAAREIVWRDVRATREGLLVATNDRRFGTVLIAGIDNLDVRRLAPQLTRG</sequence>
<dbReference type="OrthoDB" id="7585591at2"/>
<evidence type="ECO:0000313" key="1">
    <source>
        <dbReference type="EMBL" id="ONF95814.1"/>
    </source>
</evidence>
<dbReference type="AlphaFoldDB" id="A0A1V2EUI8"/>
<reference evidence="1 2" key="1">
    <citation type="submission" date="2016-11" db="EMBL/GenBank/DDBJ databases">
        <title>Genome sequence of Sphingomonas jeddahensis G39.</title>
        <authorList>
            <person name="Poehlein A."/>
            <person name="Wuebbeler J.H."/>
            <person name="Steinbuechel A."/>
            <person name="Daniel R."/>
        </authorList>
    </citation>
    <scope>NUCLEOTIDE SEQUENCE [LARGE SCALE GENOMIC DNA]</scope>
    <source>
        <strain evidence="1 2">G39</strain>
    </source>
</reference>
<keyword evidence="2" id="KW-1185">Reference proteome</keyword>
<dbReference type="RefSeq" id="WP_076744782.1">
    <property type="nucleotide sequence ID" value="NZ_MPSB01000008.1"/>
</dbReference>